<evidence type="ECO:0000313" key="17">
    <source>
        <dbReference type="Proteomes" id="UP001177080"/>
    </source>
</evidence>
<comment type="function">
    <text evidence="1">Removes C-terminal D-alanyl residues from sugar-peptide cell wall precursors.</text>
</comment>
<dbReference type="SMART" id="SM00936">
    <property type="entry name" value="PBP5_C"/>
    <property type="match status" value="1"/>
</dbReference>
<keyword evidence="10" id="KW-0573">Peptidoglycan synthesis</keyword>
<evidence type="ECO:0000256" key="5">
    <source>
        <dbReference type="ARBA" id="ARBA00022645"/>
    </source>
</evidence>
<evidence type="ECO:0000256" key="2">
    <source>
        <dbReference type="ARBA" id="ARBA00004752"/>
    </source>
</evidence>
<dbReference type="Gene3D" id="2.60.410.10">
    <property type="entry name" value="D-Ala-D-Ala carboxypeptidase, C-terminal domain"/>
    <property type="match status" value="1"/>
</dbReference>
<dbReference type="GO" id="GO:0004180">
    <property type="term" value="F:carboxypeptidase activity"/>
    <property type="evidence" value="ECO:0007669"/>
    <property type="project" value="UniProtKB-KW"/>
</dbReference>
<feature type="signal peptide" evidence="14">
    <location>
        <begin position="1"/>
        <end position="21"/>
    </location>
</feature>
<dbReference type="EMBL" id="WHSC02000001">
    <property type="protein sequence ID" value="MDO6120208.1"/>
    <property type="molecule type" value="Genomic_DNA"/>
</dbReference>
<evidence type="ECO:0000256" key="12">
    <source>
        <dbReference type="ARBA" id="ARBA00034000"/>
    </source>
</evidence>
<evidence type="ECO:0000256" key="7">
    <source>
        <dbReference type="ARBA" id="ARBA00022729"/>
    </source>
</evidence>
<dbReference type="PANTHER" id="PTHR21581">
    <property type="entry name" value="D-ALANYL-D-ALANINE CARBOXYPEPTIDASE"/>
    <property type="match status" value="1"/>
</dbReference>
<evidence type="ECO:0000256" key="3">
    <source>
        <dbReference type="ARBA" id="ARBA00007164"/>
    </source>
</evidence>
<evidence type="ECO:0000313" key="16">
    <source>
        <dbReference type="EMBL" id="MDO6120208.1"/>
    </source>
</evidence>
<dbReference type="EC" id="3.4.16.4" evidence="4"/>
<keyword evidence="9" id="KW-0133">Cell shape</keyword>
<evidence type="ECO:0000256" key="14">
    <source>
        <dbReference type="SAM" id="SignalP"/>
    </source>
</evidence>
<dbReference type="PANTHER" id="PTHR21581:SF6">
    <property type="entry name" value="TRAFFICKING PROTEIN PARTICLE COMPLEX SUBUNIT 12"/>
    <property type="match status" value="1"/>
</dbReference>
<dbReference type="InterPro" id="IPR012338">
    <property type="entry name" value="Beta-lactam/transpept-like"/>
</dbReference>
<keyword evidence="11" id="KW-0961">Cell wall biogenesis/degradation</keyword>
<keyword evidence="5 16" id="KW-0121">Carboxypeptidase</keyword>
<evidence type="ECO:0000256" key="6">
    <source>
        <dbReference type="ARBA" id="ARBA00022670"/>
    </source>
</evidence>
<protein>
    <recommendedName>
        <fullName evidence="4">serine-type D-Ala-D-Ala carboxypeptidase</fullName>
        <ecNumber evidence="4">3.4.16.4</ecNumber>
    </recommendedName>
</protein>
<keyword evidence="8" id="KW-0378">Hydrolase</keyword>
<evidence type="ECO:0000256" key="4">
    <source>
        <dbReference type="ARBA" id="ARBA00012448"/>
    </source>
</evidence>
<organism evidence="16 17">
    <name type="scientific">Shinella curvata</name>
    <dbReference type="NCBI Taxonomy" id="1817964"/>
    <lineage>
        <taxon>Bacteria</taxon>
        <taxon>Pseudomonadati</taxon>
        <taxon>Pseudomonadota</taxon>
        <taxon>Alphaproteobacteria</taxon>
        <taxon>Hyphomicrobiales</taxon>
        <taxon>Rhizobiaceae</taxon>
        <taxon>Shinella</taxon>
    </lineage>
</organism>
<dbReference type="PRINTS" id="PR00725">
    <property type="entry name" value="DADACBPTASE1"/>
</dbReference>
<sequence length="387" mass="42533">MHRRLFAFLIVFLSTLNAAHAQSAAPQAGFDVKARQVYLIEAETGTVLFARAEDEVVPAASLAKLMTMATVFKALASGDITLETQYPVTEHAWRTGGAPSRTSTMFAALKSNVRVEDLVRGVTVQFANDACIILAEGMAGSETAFVERMNSQARELGLSKSTFANATGLPNPGNRVTMREMVLLARHLQTTYPERMGYFVEPEFEWNKIKQRNRNPLLALNIGVTGFVTGFSEEGGYSIVASVNRDGKHLLLAMGGMESDKARVEESRRIIEWALSSFERRTLFKQGEAIADASVYGGDASTVPLVAGEQVDVFLPKDNSQRLVARVVYTWPVRAPVEPDKAVGTLKIWNDKQLLREVPVKTAGTVGEGTLRARALDALIELFFFWI</sequence>
<accession>A0ABT8X903</accession>
<keyword evidence="17" id="KW-1185">Reference proteome</keyword>
<dbReference type="InterPro" id="IPR001967">
    <property type="entry name" value="Peptidase_S11_N"/>
</dbReference>
<dbReference type="RefSeq" id="WP_244758904.1">
    <property type="nucleotide sequence ID" value="NZ_JALJCJ010000001.1"/>
</dbReference>
<dbReference type="InterPro" id="IPR015956">
    <property type="entry name" value="Peniciliin-bd_prot_C_sf"/>
</dbReference>
<comment type="catalytic activity">
    <reaction evidence="12">
        <text>Preferential cleavage: (Ac)2-L-Lys-D-Ala-|-D-Ala. Also transpeptidation of peptidyl-alanyl moieties that are N-acyl substituents of D-alanine.</text>
        <dbReference type="EC" id="3.4.16.4"/>
    </reaction>
</comment>
<keyword evidence="6" id="KW-0645">Protease</keyword>
<dbReference type="InterPro" id="IPR012907">
    <property type="entry name" value="Peptidase_S11_C"/>
</dbReference>
<evidence type="ECO:0000256" key="11">
    <source>
        <dbReference type="ARBA" id="ARBA00023316"/>
    </source>
</evidence>
<evidence type="ECO:0000259" key="15">
    <source>
        <dbReference type="SMART" id="SM00936"/>
    </source>
</evidence>
<comment type="similarity">
    <text evidence="3 13">Belongs to the peptidase S11 family.</text>
</comment>
<dbReference type="InterPro" id="IPR018044">
    <property type="entry name" value="Peptidase_S11"/>
</dbReference>
<dbReference type="SUPFAM" id="SSF56601">
    <property type="entry name" value="beta-lactamase/transpeptidase-like"/>
    <property type="match status" value="1"/>
</dbReference>
<evidence type="ECO:0000256" key="8">
    <source>
        <dbReference type="ARBA" id="ARBA00022801"/>
    </source>
</evidence>
<feature type="chain" id="PRO_5046077324" description="serine-type D-Ala-D-Ala carboxypeptidase" evidence="14">
    <location>
        <begin position="22"/>
        <end position="387"/>
    </location>
</feature>
<dbReference type="InterPro" id="IPR037167">
    <property type="entry name" value="Peptidase_S11_C_sf"/>
</dbReference>
<feature type="domain" description="Peptidase S11 D-Ala-D-Ala carboxypeptidase A C-terminal" evidence="15">
    <location>
        <begin position="278"/>
        <end position="368"/>
    </location>
</feature>
<keyword evidence="7 14" id="KW-0732">Signal</keyword>
<evidence type="ECO:0000256" key="13">
    <source>
        <dbReference type="RuleBase" id="RU004016"/>
    </source>
</evidence>
<evidence type="ECO:0000256" key="1">
    <source>
        <dbReference type="ARBA" id="ARBA00003217"/>
    </source>
</evidence>
<dbReference type="Proteomes" id="UP001177080">
    <property type="component" value="Unassembled WGS sequence"/>
</dbReference>
<evidence type="ECO:0000256" key="9">
    <source>
        <dbReference type="ARBA" id="ARBA00022960"/>
    </source>
</evidence>
<reference evidence="16" key="1">
    <citation type="submission" date="2022-04" db="EMBL/GenBank/DDBJ databases">
        <title>Shinella lacus sp. nov., a novel member of the genus Shinella from water.</title>
        <authorList>
            <person name="Deng Y."/>
        </authorList>
    </citation>
    <scope>NUCLEOTIDE SEQUENCE</scope>
    <source>
        <strain evidence="16">JCM 31239</strain>
    </source>
</reference>
<name>A0ABT8X903_9HYPH</name>
<evidence type="ECO:0000256" key="10">
    <source>
        <dbReference type="ARBA" id="ARBA00022984"/>
    </source>
</evidence>
<gene>
    <name evidence="16" type="ORF">GB928_003330</name>
</gene>
<dbReference type="Gene3D" id="3.40.710.10">
    <property type="entry name" value="DD-peptidase/beta-lactamase superfamily"/>
    <property type="match status" value="1"/>
</dbReference>
<comment type="caution">
    <text evidence="16">The sequence shown here is derived from an EMBL/GenBank/DDBJ whole genome shotgun (WGS) entry which is preliminary data.</text>
</comment>
<proteinExistence type="inferred from homology"/>
<dbReference type="Pfam" id="PF07943">
    <property type="entry name" value="PBP5_C"/>
    <property type="match status" value="1"/>
</dbReference>
<dbReference type="Pfam" id="PF00768">
    <property type="entry name" value="Peptidase_S11"/>
    <property type="match status" value="1"/>
</dbReference>
<dbReference type="SUPFAM" id="SSF69189">
    <property type="entry name" value="Penicillin-binding protein associated domain"/>
    <property type="match status" value="1"/>
</dbReference>
<comment type="pathway">
    <text evidence="2">Cell wall biogenesis; peptidoglycan biosynthesis.</text>
</comment>